<name>A0ABM7S8Q9_9FLAO</name>
<accession>A0ABM7S8Q9</accession>
<keyword evidence="2" id="KW-1185">Reference proteome</keyword>
<proteinExistence type="predicted"/>
<sequence length="165" mass="19481">MNISKKISILFFMIISSCNNRYEVKSEKYIKNSKGEVYIVILETHNWKGETATFLTKNELKIINEILPLAVDQMNLELKENFKDFPDELPNLNVNLDEYKRQYFPYLINKTGEKEVFINCFCKVKDDFNWKEQKVEVLGGGKCYFQGFINLKTRKFSHFLINAPL</sequence>
<evidence type="ECO:0008006" key="3">
    <source>
        <dbReference type="Google" id="ProtNLM"/>
    </source>
</evidence>
<evidence type="ECO:0000313" key="2">
    <source>
        <dbReference type="Proteomes" id="UP000825258"/>
    </source>
</evidence>
<dbReference type="Proteomes" id="UP000825258">
    <property type="component" value="Chromosome"/>
</dbReference>
<reference evidence="1 2" key="1">
    <citation type="submission" date="2021-06" db="EMBL/GenBank/DDBJ databases">
        <title>Whole genome sequences of Flavobacterium sp. KK2020170 and assembly.</title>
        <authorList>
            <person name="Kitahara K."/>
            <person name="Miyoshi S."/>
            <person name="Uesaka K."/>
        </authorList>
    </citation>
    <scope>NUCLEOTIDE SEQUENCE [LARGE SCALE GENOMIC DNA]</scope>
    <source>
        <strain evidence="1 2">KK2020170</strain>
    </source>
</reference>
<gene>
    <name evidence="1" type="ORF">KK2020170_19210</name>
</gene>
<dbReference type="PROSITE" id="PS51257">
    <property type="entry name" value="PROKAR_LIPOPROTEIN"/>
    <property type="match status" value="1"/>
</dbReference>
<evidence type="ECO:0000313" key="1">
    <source>
        <dbReference type="EMBL" id="BCY29053.1"/>
    </source>
</evidence>
<protein>
    <recommendedName>
        <fullName evidence="3">Lipoprotein</fullName>
    </recommendedName>
</protein>
<organism evidence="1 2">
    <name type="scientific">Flavobacterium okayamense</name>
    <dbReference type="NCBI Taxonomy" id="2830782"/>
    <lineage>
        <taxon>Bacteria</taxon>
        <taxon>Pseudomonadati</taxon>
        <taxon>Bacteroidota</taxon>
        <taxon>Flavobacteriia</taxon>
        <taxon>Flavobacteriales</taxon>
        <taxon>Flavobacteriaceae</taxon>
        <taxon>Flavobacterium</taxon>
    </lineage>
</organism>
<dbReference type="RefSeq" id="WP_221258152.1">
    <property type="nucleotide sequence ID" value="NZ_AP024749.1"/>
</dbReference>
<dbReference type="EMBL" id="AP024749">
    <property type="protein sequence ID" value="BCY29053.1"/>
    <property type="molecule type" value="Genomic_DNA"/>
</dbReference>